<keyword evidence="1" id="KW-0472">Membrane</keyword>
<accession>A0A5C1A6K2</accession>
<dbReference type="AlphaFoldDB" id="A0A5C1A6K2"/>
<dbReference type="EMBL" id="CP042425">
    <property type="protein sequence ID" value="QEL14370.1"/>
    <property type="molecule type" value="Genomic_DNA"/>
</dbReference>
<dbReference type="KEGG" id="lrs:PX52LOC_01258"/>
<sequence>MRIFFPLVFVALLLVWSWLLVKPEPVPESLLGDGFGFDRETLHFVLAKSLHLSVYAFFAVFGGLLPDSARGRRWVWGGLVLHGILSEIAQMIGAAHFDTQRHGCVRDMLIDAAGIAVGAGVVLHPRISALRLGRLRPRERARHEVLELPPPE</sequence>
<feature type="transmembrane region" description="Helical" evidence="1">
    <location>
        <begin position="109"/>
        <end position="132"/>
    </location>
</feature>
<feature type="transmembrane region" description="Helical" evidence="1">
    <location>
        <begin position="74"/>
        <end position="97"/>
    </location>
</feature>
<evidence type="ECO:0000313" key="3">
    <source>
        <dbReference type="Proteomes" id="UP000324974"/>
    </source>
</evidence>
<evidence type="ECO:0000313" key="2">
    <source>
        <dbReference type="EMBL" id="QEL14370.1"/>
    </source>
</evidence>
<feature type="transmembrane region" description="Helical" evidence="1">
    <location>
        <begin position="41"/>
        <end position="62"/>
    </location>
</feature>
<protein>
    <submittedName>
        <fullName evidence="2">VanZ family protein</fullName>
    </submittedName>
</protein>
<proteinExistence type="predicted"/>
<keyword evidence="1" id="KW-1133">Transmembrane helix</keyword>
<name>A0A5C1A6K2_9BACT</name>
<gene>
    <name evidence="2" type="ORF">PX52LOC_01258</name>
</gene>
<reference evidence="3" key="1">
    <citation type="submission" date="2019-08" db="EMBL/GenBank/DDBJ databases">
        <title>Limnoglobus roseus gen. nov., sp. nov., a novel freshwater planctomycete with a giant genome from the family Gemmataceae.</title>
        <authorList>
            <person name="Kulichevskaya I.S."/>
            <person name="Naumoff D.G."/>
            <person name="Miroshnikov K."/>
            <person name="Ivanova A."/>
            <person name="Philippov D.A."/>
            <person name="Hakobyan A."/>
            <person name="Rijpstra I.C."/>
            <person name="Sinninghe Damste J.S."/>
            <person name="Liesack W."/>
            <person name="Dedysh S.N."/>
        </authorList>
    </citation>
    <scope>NUCLEOTIDE SEQUENCE [LARGE SCALE GENOMIC DNA]</scope>
    <source>
        <strain evidence="3">PX52</strain>
    </source>
</reference>
<evidence type="ECO:0000256" key="1">
    <source>
        <dbReference type="SAM" id="Phobius"/>
    </source>
</evidence>
<dbReference type="RefSeq" id="WP_149109264.1">
    <property type="nucleotide sequence ID" value="NZ_CP042425.1"/>
</dbReference>
<keyword evidence="3" id="KW-1185">Reference proteome</keyword>
<dbReference type="Proteomes" id="UP000324974">
    <property type="component" value="Chromosome"/>
</dbReference>
<organism evidence="2 3">
    <name type="scientific">Limnoglobus roseus</name>
    <dbReference type="NCBI Taxonomy" id="2598579"/>
    <lineage>
        <taxon>Bacteria</taxon>
        <taxon>Pseudomonadati</taxon>
        <taxon>Planctomycetota</taxon>
        <taxon>Planctomycetia</taxon>
        <taxon>Gemmatales</taxon>
        <taxon>Gemmataceae</taxon>
        <taxon>Limnoglobus</taxon>
    </lineage>
</organism>
<keyword evidence="1" id="KW-0812">Transmembrane</keyword>